<keyword evidence="5 9" id="KW-0067">ATP-binding</keyword>
<dbReference type="InterPro" id="IPR020588">
    <property type="entry name" value="RecA_ATP-bd"/>
</dbReference>
<keyword evidence="4 9" id="KW-0227">DNA damage</keyword>
<dbReference type="PANTHER" id="PTHR22942:SF30">
    <property type="entry name" value="MEIOTIC RECOMBINATION PROTEIN DMC1_LIM15 HOMOLOG"/>
    <property type="match status" value="1"/>
</dbReference>
<dbReference type="InterPro" id="IPR016467">
    <property type="entry name" value="DNA_recomb/repair_RecA-like"/>
</dbReference>
<evidence type="ECO:0000256" key="9">
    <source>
        <dbReference type="HAMAP-Rule" id="MF_00348"/>
    </source>
</evidence>
<dbReference type="EMBL" id="DSTX01000013">
    <property type="protein sequence ID" value="HFK21138.1"/>
    <property type="molecule type" value="Genomic_DNA"/>
</dbReference>
<dbReference type="InterPro" id="IPR027417">
    <property type="entry name" value="P-loop_NTPase"/>
</dbReference>
<dbReference type="NCBIfam" id="NF003301">
    <property type="entry name" value="PRK04301.1"/>
    <property type="match status" value="1"/>
</dbReference>
<dbReference type="NCBIfam" id="TIGR02236">
    <property type="entry name" value="recomb_radA"/>
    <property type="match status" value="1"/>
</dbReference>
<name>A0A7C3J4Y9_9CREN</name>
<dbReference type="GO" id="GO:0003684">
    <property type="term" value="F:damaged DNA binding"/>
    <property type="evidence" value="ECO:0007669"/>
    <property type="project" value="UniProtKB-UniRule"/>
</dbReference>
<protein>
    <recommendedName>
        <fullName evidence="2 9">DNA repair and recombination protein RadA</fullName>
    </recommendedName>
</protein>
<feature type="domain" description="RecA family profile 1" evidence="11">
    <location>
        <begin position="84"/>
        <end position="255"/>
    </location>
</feature>
<evidence type="ECO:0000259" key="11">
    <source>
        <dbReference type="PROSITE" id="PS50162"/>
    </source>
</evidence>
<dbReference type="InterPro" id="IPR020587">
    <property type="entry name" value="RecA_monomer-monomer_interface"/>
</dbReference>
<dbReference type="GO" id="GO:0140664">
    <property type="term" value="F:ATP-dependent DNA damage sensor activity"/>
    <property type="evidence" value="ECO:0007669"/>
    <property type="project" value="InterPro"/>
</dbReference>
<comment type="function">
    <text evidence="8 9 10">Involved in DNA repair and in homologous recombination. Binds and assemble on single-stranded DNA to form a nucleoprotein filament. Hydrolyzes ATP in a ssDNA-dependent manner and promotes DNA strand exchange between homologous DNA molecules.</text>
</comment>
<dbReference type="Pfam" id="PF14520">
    <property type="entry name" value="HHH_5"/>
    <property type="match status" value="1"/>
</dbReference>
<dbReference type="PIRSF" id="PIRSF005856">
    <property type="entry name" value="Rad51"/>
    <property type="match status" value="1"/>
</dbReference>
<organism evidence="13">
    <name type="scientific">Candidatus Methanomethylicus mesodigestus</name>
    <dbReference type="NCBI Taxonomy" id="1867258"/>
    <lineage>
        <taxon>Archaea</taxon>
        <taxon>Thermoproteota</taxon>
        <taxon>Methanosuratincolia</taxon>
        <taxon>Candidatus Methanomethylicales</taxon>
        <taxon>Candidatus Methanomethylicaceae</taxon>
        <taxon>Candidatus Methanomethylicus</taxon>
    </lineage>
</organism>
<dbReference type="InterPro" id="IPR013632">
    <property type="entry name" value="Rad51_C"/>
</dbReference>
<dbReference type="GO" id="GO:0006281">
    <property type="term" value="P:DNA repair"/>
    <property type="evidence" value="ECO:0007669"/>
    <property type="project" value="UniProtKB-UniRule"/>
</dbReference>
<keyword evidence="7 9" id="KW-0233">DNA recombination</keyword>
<reference evidence="13" key="1">
    <citation type="journal article" date="2020" name="mSystems">
        <title>Genome- and Community-Level Interaction Insights into Carbon Utilization and Element Cycling Functions of Hydrothermarchaeota in Hydrothermal Sediment.</title>
        <authorList>
            <person name="Zhou Z."/>
            <person name="Liu Y."/>
            <person name="Xu W."/>
            <person name="Pan J."/>
            <person name="Luo Z.H."/>
            <person name="Li M."/>
        </authorList>
    </citation>
    <scope>NUCLEOTIDE SEQUENCE [LARGE SCALE GENOMIC DNA]</scope>
    <source>
        <strain evidence="13">SpSt-468</strain>
    </source>
</reference>
<dbReference type="AlphaFoldDB" id="A0A7C3J4Y9"/>
<evidence type="ECO:0000256" key="4">
    <source>
        <dbReference type="ARBA" id="ARBA00022763"/>
    </source>
</evidence>
<feature type="binding site" evidence="9">
    <location>
        <begin position="113"/>
        <end position="120"/>
    </location>
    <ligand>
        <name>ATP</name>
        <dbReference type="ChEBI" id="CHEBI:30616"/>
    </ligand>
</feature>
<evidence type="ECO:0000256" key="1">
    <source>
        <dbReference type="ARBA" id="ARBA00008050"/>
    </source>
</evidence>
<dbReference type="PROSITE" id="PS50162">
    <property type="entry name" value="RECA_2"/>
    <property type="match status" value="1"/>
</dbReference>
<dbReference type="HAMAP" id="MF_00348">
    <property type="entry name" value="RadA_arch"/>
    <property type="match status" value="1"/>
</dbReference>
<evidence type="ECO:0000256" key="3">
    <source>
        <dbReference type="ARBA" id="ARBA00022741"/>
    </source>
</evidence>
<gene>
    <name evidence="9 13" type="primary">radA</name>
    <name evidence="13" type="ORF">ENS19_07690</name>
</gene>
<comment type="caution">
    <text evidence="13">The sequence shown here is derived from an EMBL/GenBank/DDBJ whole genome shotgun (WGS) entry which is preliminary data.</text>
</comment>
<dbReference type="InterPro" id="IPR010995">
    <property type="entry name" value="DNA_repair_Rad51/TF_NusA_a-hlx"/>
</dbReference>
<evidence type="ECO:0000313" key="13">
    <source>
        <dbReference type="EMBL" id="HFK21138.1"/>
    </source>
</evidence>
<dbReference type="SUPFAM" id="SSF52540">
    <property type="entry name" value="P-loop containing nucleoside triphosphate hydrolases"/>
    <property type="match status" value="1"/>
</dbReference>
<dbReference type="GO" id="GO:0006310">
    <property type="term" value="P:DNA recombination"/>
    <property type="evidence" value="ECO:0007669"/>
    <property type="project" value="UniProtKB-UniRule"/>
</dbReference>
<dbReference type="Gene3D" id="3.40.50.300">
    <property type="entry name" value="P-loop containing nucleotide triphosphate hydrolases"/>
    <property type="match status" value="1"/>
</dbReference>
<evidence type="ECO:0000256" key="10">
    <source>
        <dbReference type="PIRNR" id="PIRNR005856"/>
    </source>
</evidence>
<keyword evidence="6 9" id="KW-0238">DNA-binding</keyword>
<evidence type="ECO:0000256" key="8">
    <source>
        <dbReference type="ARBA" id="ARBA00025684"/>
    </source>
</evidence>
<evidence type="ECO:0000256" key="5">
    <source>
        <dbReference type="ARBA" id="ARBA00022840"/>
    </source>
</evidence>
<dbReference type="Pfam" id="PF08423">
    <property type="entry name" value="Rad51"/>
    <property type="match status" value="1"/>
</dbReference>
<dbReference type="InterPro" id="IPR011938">
    <property type="entry name" value="DNA_recomb/repair_RadA"/>
</dbReference>
<evidence type="ECO:0000256" key="6">
    <source>
        <dbReference type="ARBA" id="ARBA00023125"/>
    </source>
</evidence>
<dbReference type="FunFam" id="3.40.50.300:FF:002052">
    <property type="entry name" value="DNA repair protein RAD51 homolog"/>
    <property type="match status" value="1"/>
</dbReference>
<dbReference type="SUPFAM" id="SSF47794">
    <property type="entry name" value="Rad51 N-terminal domain-like"/>
    <property type="match status" value="1"/>
</dbReference>
<dbReference type="InterPro" id="IPR003593">
    <property type="entry name" value="AAA+_ATPase"/>
</dbReference>
<evidence type="ECO:0000256" key="2">
    <source>
        <dbReference type="ARBA" id="ARBA00018144"/>
    </source>
</evidence>
<dbReference type="Gene3D" id="1.10.150.20">
    <property type="entry name" value="5' to 3' exonuclease, C-terminal subdomain"/>
    <property type="match status" value="1"/>
</dbReference>
<comment type="similarity">
    <text evidence="1 9 10">Belongs to the eukaryotic RecA-like protein family.</text>
</comment>
<keyword evidence="3 9" id="KW-0547">Nucleotide-binding</keyword>
<evidence type="ECO:0000259" key="12">
    <source>
        <dbReference type="PROSITE" id="PS50163"/>
    </source>
</evidence>
<dbReference type="GO" id="GO:0005524">
    <property type="term" value="F:ATP binding"/>
    <property type="evidence" value="ECO:0007669"/>
    <property type="project" value="UniProtKB-UniRule"/>
</dbReference>
<dbReference type="PROSITE" id="PS50163">
    <property type="entry name" value="RECA_3"/>
    <property type="match status" value="1"/>
</dbReference>
<proteinExistence type="inferred from homology"/>
<evidence type="ECO:0000256" key="7">
    <source>
        <dbReference type="ARBA" id="ARBA00023172"/>
    </source>
</evidence>
<feature type="domain" description="RecA family profile 2" evidence="12">
    <location>
        <begin position="260"/>
        <end position="322"/>
    </location>
</feature>
<sequence>MKEKRSLSVKHELEDVEGVGPATVEKLKAAGIMSVEALAVAPTRQLIEIADLTEEKASTITRNARTLLNIKFSTAKDVLSKRNNIGYLTTGSKAIDTLLGKGLETQALTELIGEFGSGKTQLCHEMCVTVQLPLDRGGLGARALYIDTEGTFRPERIINIATAFGLNSDDVLNNIIYARAFNSDHQMLLAEEAFTLVPTNNVRLVVVDSVITHFRSEYPGRESLAPRQQKLNRHIHQLLRMADIYNAAVVLTNQIQATPDVFFGNPNKPAGGNILAHGSTYRIWLRKSKENRRIARIIDSPLHPESECIFAITTNGIIDVEDTK</sequence>
<dbReference type="PANTHER" id="PTHR22942">
    <property type="entry name" value="RECA/RAD51/RADA DNA STRAND-PAIRING FAMILY MEMBER"/>
    <property type="match status" value="1"/>
</dbReference>
<accession>A0A7C3J4Y9</accession>
<dbReference type="SMART" id="SM00382">
    <property type="entry name" value="AAA"/>
    <property type="match status" value="1"/>
</dbReference>